<dbReference type="GO" id="GO:0043546">
    <property type="term" value="F:molybdopterin cofactor binding"/>
    <property type="evidence" value="ECO:0007669"/>
    <property type="project" value="InterPro"/>
</dbReference>
<dbReference type="Gene3D" id="3.40.228.10">
    <property type="entry name" value="Dimethylsulfoxide Reductase, domain 2"/>
    <property type="match status" value="2"/>
</dbReference>
<dbReference type="Gene3D" id="2.40.40.20">
    <property type="match status" value="1"/>
</dbReference>
<dbReference type="PROSITE" id="PS00490">
    <property type="entry name" value="MOLYBDOPTERIN_PROK_2"/>
    <property type="match status" value="1"/>
</dbReference>
<evidence type="ECO:0000256" key="2">
    <source>
        <dbReference type="ARBA" id="ARBA00001966"/>
    </source>
</evidence>
<dbReference type="InterPro" id="IPR027467">
    <property type="entry name" value="MopterinOxRdtase_cofactor_BS"/>
</dbReference>
<dbReference type="GO" id="GO:0009061">
    <property type="term" value="P:anaerobic respiration"/>
    <property type="evidence" value="ECO:0007669"/>
    <property type="project" value="TreeGrafter"/>
</dbReference>
<dbReference type="Pfam" id="PF01568">
    <property type="entry name" value="Molydop_binding"/>
    <property type="match status" value="1"/>
</dbReference>
<dbReference type="FunFam" id="3.40.228.10:FF:000004">
    <property type="entry name" value="Dimethyl sulfoxide reductase subunit A"/>
    <property type="match status" value="1"/>
</dbReference>
<keyword evidence="8" id="KW-0479">Metal-binding</keyword>
<dbReference type="InterPro" id="IPR050612">
    <property type="entry name" value="Prok_Mopterin_Oxidored"/>
</dbReference>
<dbReference type="RefSeq" id="WP_153448991.1">
    <property type="nucleotide sequence ID" value="NZ_CP045700.1"/>
</dbReference>
<dbReference type="Pfam" id="PF04879">
    <property type="entry name" value="Molybdop_Fe4S4"/>
    <property type="match status" value="1"/>
</dbReference>
<evidence type="ECO:0000256" key="3">
    <source>
        <dbReference type="ARBA" id="ARBA00004413"/>
    </source>
</evidence>
<comment type="similarity">
    <text evidence="4">Belongs to the prokaryotic molybdopterin-containing oxidoreductase family.</text>
</comment>
<dbReference type="GO" id="GO:0009389">
    <property type="term" value="F:dimethyl sulfoxide reductase activity"/>
    <property type="evidence" value="ECO:0007669"/>
    <property type="project" value="InterPro"/>
</dbReference>
<evidence type="ECO:0000256" key="13">
    <source>
        <dbReference type="ARBA" id="ARBA00023136"/>
    </source>
</evidence>
<comment type="subcellular location">
    <subcellularLocation>
        <location evidence="3">Cell membrane</location>
        <topology evidence="3">Peripheral membrane protein</topology>
        <orientation evidence="3">Cytoplasmic side</orientation>
    </subcellularLocation>
</comment>
<keyword evidence="16" id="KW-1185">Reference proteome</keyword>
<evidence type="ECO:0000259" key="14">
    <source>
        <dbReference type="PROSITE" id="PS51669"/>
    </source>
</evidence>
<dbReference type="Proteomes" id="UP000348942">
    <property type="component" value="Chromosome 2"/>
</dbReference>
<dbReference type="GO" id="GO:0051539">
    <property type="term" value="F:4 iron, 4 sulfur cluster binding"/>
    <property type="evidence" value="ECO:0007669"/>
    <property type="project" value="UniProtKB-KW"/>
</dbReference>
<proteinExistence type="inferred from homology"/>
<dbReference type="InterPro" id="IPR006656">
    <property type="entry name" value="Mopterin_OxRdtase"/>
</dbReference>
<dbReference type="PROSITE" id="PS00551">
    <property type="entry name" value="MOLYBDOPTERIN_PROK_1"/>
    <property type="match status" value="1"/>
</dbReference>
<comment type="cofactor">
    <cofactor evidence="2">
        <name>[4Fe-4S] cluster</name>
        <dbReference type="ChEBI" id="CHEBI:49883"/>
    </cofactor>
</comment>
<keyword evidence="9" id="KW-0732">Signal</keyword>
<dbReference type="PANTHER" id="PTHR43742:SF3">
    <property type="entry name" value="DIMETHYL SULFOXIDE REDUCTASE DMSA"/>
    <property type="match status" value="1"/>
</dbReference>
<dbReference type="InterPro" id="IPR011888">
    <property type="entry name" value="Anaer_DMSO_reductase"/>
</dbReference>
<keyword evidence="13" id="KW-0472">Membrane</keyword>
<dbReference type="InterPro" id="IPR006655">
    <property type="entry name" value="Mopterin_OxRdtase_prok_CS"/>
</dbReference>
<evidence type="ECO:0000313" key="16">
    <source>
        <dbReference type="Proteomes" id="UP000348942"/>
    </source>
</evidence>
<dbReference type="PANTHER" id="PTHR43742">
    <property type="entry name" value="TRIMETHYLAMINE-N-OXIDE REDUCTASE"/>
    <property type="match status" value="1"/>
</dbReference>
<evidence type="ECO:0000256" key="6">
    <source>
        <dbReference type="ARBA" id="ARBA00022485"/>
    </source>
</evidence>
<comment type="cofactor">
    <cofactor evidence="1">
        <name>Mo-bis(molybdopterin guanine dinucleotide)</name>
        <dbReference type="ChEBI" id="CHEBI:60539"/>
    </cofactor>
</comment>
<dbReference type="Gene3D" id="3.40.50.740">
    <property type="match status" value="1"/>
</dbReference>
<evidence type="ECO:0000256" key="8">
    <source>
        <dbReference type="ARBA" id="ARBA00022723"/>
    </source>
</evidence>
<evidence type="ECO:0000256" key="1">
    <source>
        <dbReference type="ARBA" id="ARBA00001942"/>
    </source>
</evidence>
<organism evidence="15 16">
    <name type="scientific">Vibrio algicola</name>
    <dbReference type="NCBI Taxonomy" id="2662262"/>
    <lineage>
        <taxon>Bacteria</taxon>
        <taxon>Pseudomonadati</taxon>
        <taxon>Pseudomonadota</taxon>
        <taxon>Gammaproteobacteria</taxon>
        <taxon>Vibrionales</taxon>
        <taxon>Vibrionaceae</taxon>
        <taxon>Vibrio</taxon>
    </lineage>
</organism>
<protein>
    <submittedName>
        <fullName evidence="15">Molybdopterin-dependent oxidoreductase</fullName>
    </submittedName>
</protein>
<evidence type="ECO:0000256" key="5">
    <source>
        <dbReference type="ARBA" id="ARBA00022475"/>
    </source>
</evidence>
<keyword evidence="7" id="KW-0500">Molybdenum</keyword>
<dbReference type="GO" id="GO:0030151">
    <property type="term" value="F:molybdenum ion binding"/>
    <property type="evidence" value="ECO:0007669"/>
    <property type="project" value="InterPro"/>
</dbReference>
<evidence type="ECO:0000256" key="7">
    <source>
        <dbReference type="ARBA" id="ARBA00022505"/>
    </source>
</evidence>
<dbReference type="InterPro" id="IPR006963">
    <property type="entry name" value="Mopterin_OxRdtase_4Fe-4S_dom"/>
</dbReference>
<dbReference type="InterPro" id="IPR006311">
    <property type="entry name" value="TAT_signal"/>
</dbReference>
<feature type="domain" description="4Fe-4S Mo/W bis-MGD-type" evidence="14">
    <location>
        <begin position="49"/>
        <end position="111"/>
    </location>
</feature>
<dbReference type="FunFam" id="3.40.50.12440:FF:000003">
    <property type="entry name" value="Anaerobic dimethyl sulfoxide reductase subunit A"/>
    <property type="match status" value="1"/>
</dbReference>
<dbReference type="Gene3D" id="3.40.50.12440">
    <property type="match status" value="1"/>
</dbReference>
<keyword evidence="10" id="KW-0560">Oxidoreductase</keyword>
<keyword evidence="5" id="KW-1003">Cell membrane</keyword>
<dbReference type="PROSITE" id="PS51318">
    <property type="entry name" value="TAT"/>
    <property type="match status" value="1"/>
</dbReference>
<dbReference type="CDD" id="cd02770">
    <property type="entry name" value="MopB_DmsA-EC"/>
    <property type="match status" value="1"/>
</dbReference>
<dbReference type="NCBIfam" id="TIGR01409">
    <property type="entry name" value="TAT_signal_seq"/>
    <property type="match status" value="1"/>
</dbReference>
<sequence length="815" mass="90717">MLNEAFAVTRRGFVKGGSALGALAVATSGLTLPFSKKALAIETPAKADEKIVWSACTIDCGSRCPLRMHVTDGEIKWVETDNTGKDIFNDHHQVRACLRGRSMRRRVYSPDRIKYPLKRVGKRGEGKFKRISWDEALDTIAGSLKNTIKEYGNDAVYINYGTGTLGGTVTKSWAPSETLIARMMNLCGGYLNHYGDYSTGSYTSACEYLYGDYMDTNGIDDIEHADLCVLFGNNPAETRMSGGGNVHNYVETKKKSKTRTIIIDPRYTDTAGGREDQWFPIKHGTDAALCAAIAHVLITENKVDQAFLDKYCVGYDAKTLPASAPKNGSYKDYILGNGDDKTVKTPEWAAPITGIPAEDIIKLAREIGDAKRLYLNQGWGLQRSSNGEQACKAVAMVSILRGQVGLQGGGTGMREGDHTYPFVRFPTLTNPVQASIPFFLWTDAISRPFDLTPTKDGLQGTDKLKNPIKFIWAYASNTLINQHSNINRTKKILEDDKACEMIVVIENHMTSSAKYADIILPDCTASEQSDFCMDGAGGMMPYFIFASQVIEPRFECRTIYDMISDLAHRMGCGKEFTEGRTQEEWLRWMYAETQKQNNDPDLPDFDTMRKQGIYKKQFDRPYVALEDFRKDPKANALNTPSGKIEIYSEALAELAKTWELEEDEHITPIAEYRSSFDGWDSPMRKQYPLQMIGFHFKGRVHSTYGNVELLKAAIPQEIWMNPIDAQKRNIKNGDLVEVTSRFGTVQVCTKVTPRIMPGVTALGDGAWYAPNKKGVDMNGALNVLTNNRPTPIAKASPSHTNLVEIKLVKSMGVEV</sequence>
<keyword evidence="6" id="KW-0004">4Fe-4S</keyword>
<evidence type="ECO:0000313" key="15">
    <source>
        <dbReference type="EMBL" id="QGA66902.1"/>
    </source>
</evidence>
<dbReference type="GO" id="GO:0030288">
    <property type="term" value="C:outer membrane-bounded periplasmic space"/>
    <property type="evidence" value="ECO:0007669"/>
    <property type="project" value="TreeGrafter"/>
</dbReference>
<gene>
    <name evidence="15" type="ORF">GFB47_11730</name>
</gene>
<keyword evidence="11" id="KW-0408">Iron</keyword>
<dbReference type="SUPFAM" id="SSF53706">
    <property type="entry name" value="Formate dehydrogenase/DMSO reductase, domains 1-3"/>
    <property type="match status" value="1"/>
</dbReference>
<evidence type="ECO:0000256" key="9">
    <source>
        <dbReference type="ARBA" id="ARBA00022729"/>
    </source>
</evidence>
<name>A0A5Q0TI93_9VIBR</name>
<evidence type="ECO:0000256" key="10">
    <source>
        <dbReference type="ARBA" id="ARBA00023002"/>
    </source>
</evidence>
<dbReference type="AlphaFoldDB" id="A0A5Q0TI93"/>
<dbReference type="SUPFAM" id="SSF50692">
    <property type="entry name" value="ADC-like"/>
    <property type="match status" value="1"/>
</dbReference>
<dbReference type="PROSITE" id="PS51669">
    <property type="entry name" value="4FE4S_MOW_BIS_MGD"/>
    <property type="match status" value="1"/>
</dbReference>
<dbReference type="FunFam" id="2.40.40.20:FF:000010">
    <property type="entry name" value="Anaerobic dimethyl sulfoxide reductase subunit A"/>
    <property type="match status" value="1"/>
</dbReference>
<keyword evidence="12" id="KW-0411">Iron-sulfur</keyword>
<evidence type="ECO:0000256" key="11">
    <source>
        <dbReference type="ARBA" id="ARBA00023004"/>
    </source>
</evidence>
<accession>A0A5Q0TI93</accession>
<dbReference type="GO" id="GO:0005886">
    <property type="term" value="C:plasma membrane"/>
    <property type="evidence" value="ECO:0007669"/>
    <property type="project" value="UniProtKB-SubCell"/>
</dbReference>
<evidence type="ECO:0000256" key="4">
    <source>
        <dbReference type="ARBA" id="ARBA00010312"/>
    </source>
</evidence>
<reference evidence="15 16" key="1">
    <citation type="submission" date="2019-10" db="EMBL/GenBank/DDBJ databases">
        <title>Vibrio sp. nov., isolated from Coralline algae surface.</title>
        <authorList>
            <person name="Geng Y."/>
            <person name="Zhang X."/>
        </authorList>
    </citation>
    <scope>NUCLEOTIDE SEQUENCE [LARGE SCALE GENOMIC DNA]</scope>
    <source>
        <strain evidence="15 16">SM1977</strain>
    </source>
</reference>
<dbReference type="Pfam" id="PF00384">
    <property type="entry name" value="Molybdopterin"/>
    <property type="match status" value="1"/>
</dbReference>
<dbReference type="GO" id="GO:0009055">
    <property type="term" value="F:electron transfer activity"/>
    <property type="evidence" value="ECO:0007669"/>
    <property type="project" value="TreeGrafter"/>
</dbReference>
<dbReference type="EMBL" id="CP045700">
    <property type="protein sequence ID" value="QGA66902.1"/>
    <property type="molecule type" value="Genomic_DNA"/>
</dbReference>
<dbReference type="InterPro" id="IPR006657">
    <property type="entry name" value="MoPterin_dinucl-bd_dom"/>
</dbReference>
<dbReference type="NCBIfam" id="TIGR02166">
    <property type="entry name" value="dmsA_ynfE"/>
    <property type="match status" value="1"/>
</dbReference>
<dbReference type="InterPro" id="IPR019546">
    <property type="entry name" value="TAT_signal_bac_arc"/>
</dbReference>
<dbReference type="InterPro" id="IPR009010">
    <property type="entry name" value="Asp_de-COase-like_dom_sf"/>
</dbReference>
<dbReference type="FunFam" id="3.40.50.12440:FF:000002">
    <property type="entry name" value="Anaerobic dimethyl sulfoxide reductase, A subunit"/>
    <property type="match status" value="1"/>
</dbReference>
<evidence type="ECO:0000256" key="12">
    <source>
        <dbReference type="ARBA" id="ARBA00023014"/>
    </source>
</evidence>
<dbReference type="SMART" id="SM00926">
    <property type="entry name" value="Molybdop_Fe4S4"/>
    <property type="match status" value="1"/>
</dbReference>